<accession>A0A2T2YL90</accession>
<evidence type="ECO:0000256" key="5">
    <source>
        <dbReference type="ARBA" id="ARBA00022989"/>
    </source>
</evidence>
<comment type="subcellular location">
    <subcellularLocation>
        <location evidence="1">Cell membrane</location>
        <topology evidence="1">Multi-pass membrane protein</topology>
    </subcellularLocation>
</comment>
<keyword evidence="2" id="KW-0813">Transport</keyword>
<dbReference type="OrthoDB" id="445589at2"/>
<evidence type="ECO:0000313" key="10">
    <source>
        <dbReference type="EMBL" id="PSR56271.1"/>
    </source>
</evidence>
<dbReference type="PANTHER" id="PTHR33281">
    <property type="entry name" value="UPF0187 PROTEIN YNEE"/>
    <property type="match status" value="1"/>
</dbReference>
<dbReference type="InterPro" id="IPR044669">
    <property type="entry name" value="YneE/VCCN1/2-like"/>
</dbReference>
<keyword evidence="3" id="KW-1003">Cell membrane</keyword>
<dbReference type="Pfam" id="PF25539">
    <property type="entry name" value="Bestrophin_2"/>
    <property type="match status" value="1"/>
</dbReference>
<keyword evidence="7 9" id="KW-0472">Membrane</keyword>
<reference evidence="10 11" key="1">
    <citation type="submission" date="2018-03" db="EMBL/GenBank/DDBJ databases">
        <title>Adhaeribacter sp. HMF7605 Genome sequencing and assembly.</title>
        <authorList>
            <person name="Kang H."/>
            <person name="Kang J."/>
            <person name="Cha I."/>
            <person name="Kim H."/>
            <person name="Joh K."/>
        </authorList>
    </citation>
    <scope>NUCLEOTIDE SEQUENCE [LARGE SCALE GENOMIC DNA]</scope>
    <source>
        <strain evidence="10 11">HMF7605</strain>
    </source>
</reference>
<protein>
    <recommendedName>
        <fullName evidence="12">Bestrophin</fullName>
    </recommendedName>
</protein>
<dbReference type="RefSeq" id="WP_106932449.1">
    <property type="nucleotide sequence ID" value="NZ_PYFT01000001.1"/>
</dbReference>
<evidence type="ECO:0000256" key="3">
    <source>
        <dbReference type="ARBA" id="ARBA00022475"/>
    </source>
</evidence>
<evidence type="ECO:0000256" key="7">
    <source>
        <dbReference type="ARBA" id="ARBA00023136"/>
    </source>
</evidence>
<comment type="caution">
    <text evidence="10">The sequence shown here is derived from an EMBL/GenBank/DDBJ whole genome shotgun (WGS) entry which is preliminary data.</text>
</comment>
<evidence type="ECO:0000256" key="6">
    <source>
        <dbReference type="ARBA" id="ARBA00023065"/>
    </source>
</evidence>
<feature type="transmembrane region" description="Helical" evidence="9">
    <location>
        <begin position="57"/>
        <end position="74"/>
    </location>
</feature>
<keyword evidence="5 9" id="KW-1133">Transmembrane helix</keyword>
<dbReference type="PANTHER" id="PTHR33281:SF19">
    <property type="entry name" value="VOLTAGE-DEPENDENT ANION CHANNEL-FORMING PROTEIN YNEE"/>
    <property type="match status" value="1"/>
</dbReference>
<evidence type="ECO:0000256" key="1">
    <source>
        <dbReference type="ARBA" id="ARBA00004651"/>
    </source>
</evidence>
<gene>
    <name evidence="10" type="ORF">AHMF7605_23595</name>
</gene>
<proteinExistence type="inferred from homology"/>
<dbReference type="Proteomes" id="UP000240357">
    <property type="component" value="Unassembled WGS sequence"/>
</dbReference>
<dbReference type="GO" id="GO:0005886">
    <property type="term" value="C:plasma membrane"/>
    <property type="evidence" value="ECO:0007669"/>
    <property type="project" value="UniProtKB-SubCell"/>
</dbReference>
<keyword evidence="11" id="KW-1185">Reference proteome</keyword>
<dbReference type="AlphaFoldDB" id="A0A2T2YL90"/>
<keyword evidence="4 9" id="KW-0812">Transmembrane</keyword>
<dbReference type="EMBL" id="PYFT01000001">
    <property type="protein sequence ID" value="PSR56271.1"/>
    <property type="molecule type" value="Genomic_DNA"/>
</dbReference>
<dbReference type="GO" id="GO:0005254">
    <property type="term" value="F:chloride channel activity"/>
    <property type="evidence" value="ECO:0007669"/>
    <property type="project" value="InterPro"/>
</dbReference>
<evidence type="ECO:0000256" key="2">
    <source>
        <dbReference type="ARBA" id="ARBA00022448"/>
    </source>
</evidence>
<name>A0A2T2YL90_9BACT</name>
<sequence length="306" mass="34874">MIIKEKSNWFRMLFVWHGSVLPEIFPRLVALLLLSSLIVYFRGQFFAYKIPLNPTPFTLIGIALAIFLGFRNNASYDRFWEGRKLWGALLIDSRSLTRQALTLTNLPAQSERVVFFTRLVISFAYALKHQLRRTSATPDLQRLLPLDLAQAVQKVKFKPIRLLQEMGLWIQQLKTEGQIDSITQAAFDHNLNQLSAIVGGCERIAGTPIPYTYSVLLHRTVYIYCFLLPFGLVDSIGWMTPIMTVFVGYTFIALDAIVTEIEEPFGVEPNDLPLNTICQTIEASLLEMIGQEAPVFPARKKPYWAD</sequence>
<evidence type="ECO:0008006" key="12">
    <source>
        <dbReference type="Google" id="ProtNLM"/>
    </source>
</evidence>
<evidence type="ECO:0000256" key="4">
    <source>
        <dbReference type="ARBA" id="ARBA00022692"/>
    </source>
</evidence>
<evidence type="ECO:0000256" key="9">
    <source>
        <dbReference type="SAM" id="Phobius"/>
    </source>
</evidence>
<comment type="similarity">
    <text evidence="8">Belongs to the anion channel-forming bestrophin (TC 1.A.46) family.</text>
</comment>
<organism evidence="10 11">
    <name type="scientific">Adhaeribacter arboris</name>
    <dbReference type="NCBI Taxonomy" id="2072846"/>
    <lineage>
        <taxon>Bacteria</taxon>
        <taxon>Pseudomonadati</taxon>
        <taxon>Bacteroidota</taxon>
        <taxon>Cytophagia</taxon>
        <taxon>Cytophagales</taxon>
        <taxon>Hymenobacteraceae</taxon>
        <taxon>Adhaeribacter</taxon>
    </lineage>
</organism>
<evidence type="ECO:0000313" key="11">
    <source>
        <dbReference type="Proteomes" id="UP000240357"/>
    </source>
</evidence>
<keyword evidence="6" id="KW-0406">Ion transport</keyword>
<evidence type="ECO:0000256" key="8">
    <source>
        <dbReference type="ARBA" id="ARBA00034708"/>
    </source>
</evidence>